<proteinExistence type="predicted"/>
<name>A0A1B9GIE9_9TREE</name>
<reference evidence="1 2" key="1">
    <citation type="submission" date="2013-07" db="EMBL/GenBank/DDBJ databases">
        <title>The Genome Sequence of Cryptococcus heveanensis BCC8398.</title>
        <authorList>
            <consortium name="The Broad Institute Genome Sequencing Platform"/>
            <person name="Cuomo C."/>
            <person name="Litvintseva A."/>
            <person name="Chen Y."/>
            <person name="Heitman J."/>
            <person name="Sun S."/>
            <person name="Springer D."/>
            <person name="Dromer F."/>
            <person name="Young S.K."/>
            <person name="Zeng Q."/>
            <person name="Gargeya S."/>
            <person name="Fitzgerald M."/>
            <person name="Abouelleil A."/>
            <person name="Alvarado L."/>
            <person name="Berlin A.M."/>
            <person name="Chapman S.B."/>
            <person name="Dewar J."/>
            <person name="Goldberg J."/>
            <person name="Griggs A."/>
            <person name="Gujja S."/>
            <person name="Hansen M."/>
            <person name="Howarth C."/>
            <person name="Imamovic A."/>
            <person name="Larimer J."/>
            <person name="McCowan C."/>
            <person name="Murphy C."/>
            <person name="Pearson M."/>
            <person name="Priest M."/>
            <person name="Roberts A."/>
            <person name="Saif S."/>
            <person name="Shea T."/>
            <person name="Sykes S."/>
            <person name="Wortman J."/>
            <person name="Nusbaum C."/>
            <person name="Birren B."/>
        </authorList>
    </citation>
    <scope>NUCLEOTIDE SEQUENCE [LARGE SCALE GENOMIC DNA]</scope>
    <source>
        <strain evidence="1 2">BCC8398</strain>
    </source>
</reference>
<organism evidence="1 2">
    <name type="scientific">Kwoniella heveanensis BCC8398</name>
    <dbReference type="NCBI Taxonomy" id="1296120"/>
    <lineage>
        <taxon>Eukaryota</taxon>
        <taxon>Fungi</taxon>
        <taxon>Dikarya</taxon>
        <taxon>Basidiomycota</taxon>
        <taxon>Agaricomycotina</taxon>
        <taxon>Tremellomycetes</taxon>
        <taxon>Tremellales</taxon>
        <taxon>Cryptococcaceae</taxon>
        <taxon>Kwoniella</taxon>
    </lineage>
</organism>
<dbReference type="AlphaFoldDB" id="A0A1B9GIE9"/>
<dbReference type="EMBL" id="KV700141">
    <property type="protein sequence ID" value="OCF30796.1"/>
    <property type="molecule type" value="Genomic_DNA"/>
</dbReference>
<dbReference type="Proteomes" id="UP000092666">
    <property type="component" value="Unassembled WGS sequence"/>
</dbReference>
<evidence type="ECO:0000313" key="1">
    <source>
        <dbReference type="EMBL" id="OCF30796.1"/>
    </source>
</evidence>
<keyword evidence="2" id="KW-1185">Reference proteome</keyword>
<evidence type="ECO:0000313" key="2">
    <source>
        <dbReference type="Proteomes" id="UP000092666"/>
    </source>
</evidence>
<reference evidence="2" key="2">
    <citation type="submission" date="2013-12" db="EMBL/GenBank/DDBJ databases">
        <title>Evolution of pathogenesis and genome organization in the Tremellales.</title>
        <authorList>
            <person name="Cuomo C."/>
            <person name="Litvintseva A."/>
            <person name="Heitman J."/>
            <person name="Chen Y."/>
            <person name="Sun S."/>
            <person name="Springer D."/>
            <person name="Dromer F."/>
            <person name="Young S."/>
            <person name="Zeng Q."/>
            <person name="Chapman S."/>
            <person name="Gujja S."/>
            <person name="Saif S."/>
            <person name="Birren B."/>
        </authorList>
    </citation>
    <scope>NUCLEOTIDE SEQUENCE [LARGE SCALE GENOMIC DNA]</scope>
    <source>
        <strain evidence="2">BCC8398</strain>
    </source>
</reference>
<sequence>MTTVWSCSNVGLYEYGDKCCYASSACADYVCHALGANITTDSSSGAPTMYNCFVNATLAQQIELDAPNGICNNTSGGKGCLINSSTAVNTSSTNNETSSGGSGSGGGNSAALRRLDVLHESWVLGFFIMMFMLRKAL</sequence>
<accession>A0A1B9GIE9</accession>
<protein>
    <submittedName>
        <fullName evidence="1">Uncharacterized protein</fullName>
    </submittedName>
</protein>
<gene>
    <name evidence="1" type="ORF">I316_07519</name>
</gene>